<dbReference type="EMBL" id="MPUH01000574">
    <property type="protein sequence ID" value="OMJ77460.1"/>
    <property type="molecule type" value="Genomic_DNA"/>
</dbReference>
<gene>
    <name evidence="1" type="ORF">SteCoe_22936</name>
</gene>
<evidence type="ECO:0000313" key="1">
    <source>
        <dbReference type="EMBL" id="OMJ77460.1"/>
    </source>
</evidence>
<protein>
    <submittedName>
        <fullName evidence="1">Uncharacterized protein</fullName>
    </submittedName>
</protein>
<comment type="caution">
    <text evidence="1">The sequence shown here is derived from an EMBL/GenBank/DDBJ whole genome shotgun (WGS) entry which is preliminary data.</text>
</comment>
<name>A0A1R2BL36_9CILI</name>
<sequence>MEHEEEMTIQKIELKKMMEDIEKNQKWIERKDKDEEFFALKETKEKLLKKEKRKDTDFMRIEREKNIYK</sequence>
<dbReference type="Proteomes" id="UP000187209">
    <property type="component" value="Unassembled WGS sequence"/>
</dbReference>
<dbReference type="AlphaFoldDB" id="A0A1R2BL36"/>
<organism evidence="1 2">
    <name type="scientific">Stentor coeruleus</name>
    <dbReference type="NCBI Taxonomy" id="5963"/>
    <lineage>
        <taxon>Eukaryota</taxon>
        <taxon>Sar</taxon>
        <taxon>Alveolata</taxon>
        <taxon>Ciliophora</taxon>
        <taxon>Postciliodesmatophora</taxon>
        <taxon>Heterotrichea</taxon>
        <taxon>Heterotrichida</taxon>
        <taxon>Stentoridae</taxon>
        <taxon>Stentor</taxon>
    </lineage>
</organism>
<proteinExistence type="predicted"/>
<accession>A0A1R2BL36</accession>
<evidence type="ECO:0000313" key="2">
    <source>
        <dbReference type="Proteomes" id="UP000187209"/>
    </source>
</evidence>
<keyword evidence="2" id="KW-1185">Reference proteome</keyword>
<reference evidence="1 2" key="1">
    <citation type="submission" date="2016-11" db="EMBL/GenBank/DDBJ databases">
        <title>The macronuclear genome of Stentor coeruleus: a giant cell with tiny introns.</title>
        <authorList>
            <person name="Slabodnick M."/>
            <person name="Ruby J.G."/>
            <person name="Reiff S.B."/>
            <person name="Swart E.C."/>
            <person name="Gosai S."/>
            <person name="Prabakaran S."/>
            <person name="Witkowska E."/>
            <person name="Larue G.E."/>
            <person name="Fisher S."/>
            <person name="Freeman R.M."/>
            <person name="Gunawardena J."/>
            <person name="Chu W."/>
            <person name="Stover N.A."/>
            <person name="Gregory B.D."/>
            <person name="Nowacki M."/>
            <person name="Derisi J."/>
            <person name="Roy S.W."/>
            <person name="Marshall W.F."/>
            <person name="Sood P."/>
        </authorList>
    </citation>
    <scope>NUCLEOTIDE SEQUENCE [LARGE SCALE GENOMIC DNA]</scope>
    <source>
        <strain evidence="1">WM001</strain>
    </source>
</reference>